<proteinExistence type="predicted"/>
<evidence type="ECO:0000313" key="3">
    <source>
        <dbReference type="Proteomes" id="UP001610432"/>
    </source>
</evidence>
<feature type="transmembrane region" description="Helical" evidence="1">
    <location>
        <begin position="105"/>
        <end position="134"/>
    </location>
</feature>
<dbReference type="EMBL" id="JBFXLQ010000027">
    <property type="protein sequence ID" value="KAL2866077.1"/>
    <property type="molecule type" value="Genomic_DNA"/>
</dbReference>
<feature type="transmembrane region" description="Helical" evidence="1">
    <location>
        <begin position="68"/>
        <end position="93"/>
    </location>
</feature>
<feature type="transmembrane region" description="Helical" evidence="1">
    <location>
        <begin position="140"/>
        <end position="158"/>
    </location>
</feature>
<keyword evidence="1" id="KW-1133">Transmembrane helix</keyword>
<organism evidence="2 3">
    <name type="scientific">Aspergillus lucknowensis</name>
    <dbReference type="NCBI Taxonomy" id="176173"/>
    <lineage>
        <taxon>Eukaryota</taxon>
        <taxon>Fungi</taxon>
        <taxon>Dikarya</taxon>
        <taxon>Ascomycota</taxon>
        <taxon>Pezizomycotina</taxon>
        <taxon>Eurotiomycetes</taxon>
        <taxon>Eurotiomycetidae</taxon>
        <taxon>Eurotiales</taxon>
        <taxon>Aspergillaceae</taxon>
        <taxon>Aspergillus</taxon>
        <taxon>Aspergillus subgen. Nidulantes</taxon>
    </lineage>
</organism>
<dbReference type="Proteomes" id="UP001610432">
    <property type="component" value="Unassembled WGS sequence"/>
</dbReference>
<name>A0ABR4LNG5_9EURO</name>
<comment type="caution">
    <text evidence="2">The sequence shown here is derived from an EMBL/GenBank/DDBJ whole genome shotgun (WGS) entry which is preliminary data.</text>
</comment>
<evidence type="ECO:0000313" key="2">
    <source>
        <dbReference type="EMBL" id="KAL2866077.1"/>
    </source>
</evidence>
<feature type="transmembrane region" description="Helical" evidence="1">
    <location>
        <begin position="15"/>
        <end position="36"/>
    </location>
</feature>
<gene>
    <name evidence="2" type="ORF">BJX67DRAFT_382178</name>
</gene>
<accession>A0ABR4LNG5</accession>
<protein>
    <submittedName>
        <fullName evidence="2">Uncharacterized protein</fullName>
    </submittedName>
</protein>
<dbReference type="GeneID" id="98148252"/>
<evidence type="ECO:0000256" key="1">
    <source>
        <dbReference type="SAM" id="Phobius"/>
    </source>
</evidence>
<keyword evidence="3" id="KW-1185">Reference proteome</keyword>
<keyword evidence="1" id="KW-0472">Membrane</keyword>
<reference evidence="2 3" key="1">
    <citation type="submission" date="2024-07" db="EMBL/GenBank/DDBJ databases">
        <title>Section-level genome sequencing and comparative genomics of Aspergillus sections Usti and Cavernicolus.</title>
        <authorList>
            <consortium name="Lawrence Berkeley National Laboratory"/>
            <person name="Nybo J.L."/>
            <person name="Vesth T.C."/>
            <person name="Theobald S."/>
            <person name="Frisvad J.C."/>
            <person name="Larsen T.O."/>
            <person name="Kjaerboelling I."/>
            <person name="Rothschild-Mancinelli K."/>
            <person name="Lyhne E.K."/>
            <person name="Kogle M.E."/>
            <person name="Barry K."/>
            <person name="Clum A."/>
            <person name="Na H."/>
            <person name="Ledsgaard L."/>
            <person name="Lin J."/>
            <person name="Lipzen A."/>
            <person name="Kuo A."/>
            <person name="Riley R."/>
            <person name="Mondo S."/>
            <person name="Labutti K."/>
            <person name="Haridas S."/>
            <person name="Pangalinan J."/>
            <person name="Salamov A.A."/>
            <person name="Simmons B.A."/>
            <person name="Magnuson J.K."/>
            <person name="Chen J."/>
            <person name="Drula E."/>
            <person name="Henrissat B."/>
            <person name="Wiebenga A."/>
            <person name="Lubbers R.J."/>
            <person name="Gomes A.C."/>
            <person name="Macurrencykelacurrency M.R."/>
            <person name="Stajich J."/>
            <person name="Grigoriev I.V."/>
            <person name="Mortensen U.H."/>
            <person name="De Vries R.P."/>
            <person name="Baker S.E."/>
            <person name="Andersen M.R."/>
        </authorList>
    </citation>
    <scope>NUCLEOTIDE SEQUENCE [LARGE SCALE GENOMIC DNA]</scope>
    <source>
        <strain evidence="2 3">CBS 449.75</strain>
    </source>
</reference>
<keyword evidence="1" id="KW-0812">Transmembrane</keyword>
<dbReference type="RefSeq" id="XP_070885056.1">
    <property type="nucleotide sequence ID" value="XM_071033180.1"/>
</dbReference>
<sequence length="159" mass="17998">MASQLFDRKTTKRDAINILAIGIAFTVIGGELLRWWHSSTSNVCVSADDPHGDRRYSYPSECYEDSKVLFAAALICFIVGGLEVLQGLIHLLYCYTGSLVRTYCCIFLLSVFCTLLCLLLLDYVALVVICTLLIYGFYPLAWTAFWVVIAVLFVRWTWT</sequence>